<dbReference type="HOGENOM" id="CLU_598218_0_0_7"/>
<evidence type="ECO:0000313" key="1">
    <source>
        <dbReference type="EMBL" id="AAP77154.1"/>
    </source>
</evidence>
<dbReference type="Proteomes" id="UP000002495">
    <property type="component" value="Chromosome"/>
</dbReference>
<reference evidence="1 2" key="1">
    <citation type="journal article" date="2003" name="Proc. Natl. Acad. Sci. U.S.A.">
        <title>The complete genome sequence of the carcinogenic bacterium Helicobacter hepaticus.</title>
        <authorList>
            <person name="Suerbaum S."/>
            <person name="Josenhans C."/>
            <person name="Sterzenbach T."/>
            <person name="Drescher B."/>
            <person name="Brandt P."/>
            <person name="Bell M."/>
            <person name="Droege M."/>
            <person name="Fartmann B."/>
            <person name="Fischer H.-P."/>
            <person name="Ge Z."/>
            <person name="Hoerster A."/>
            <person name="Holland R."/>
            <person name="Klein K."/>
            <person name="Koenig J."/>
            <person name="Macko L."/>
            <person name="Mendz G.L."/>
            <person name="Nyakatura G."/>
            <person name="Schauer D.B."/>
            <person name="Shen Z."/>
            <person name="Weber J."/>
            <person name="Frosch M."/>
            <person name="Fox J.G."/>
        </authorList>
    </citation>
    <scope>NUCLEOTIDE SEQUENCE [LARGE SCALE GENOMIC DNA]</scope>
    <source>
        <strain evidence="2">ATCC 51449 / 3B1</strain>
    </source>
</reference>
<accession>Q7VIP7</accession>
<dbReference type="AlphaFoldDB" id="Q7VIP7"/>
<sequence length="377" mass="43458">MKQLKDIKAVCDFIKERPYSAEKFGFYVEHLQQALEGLKQILESKKNKKISDKDLARVLKCINNTEYFVRIEEKTTKTKYALECAPLELVEFIIQNAQDKDFLLSQKGGKKSRDFLASALDGGRVDIAELLIKNGVEFKQDYLKELRYAWRDILDIEAQTKEFECLGIKKGETLKKIWDLLSPFSIGEIYTEAFSYYNAVHNYRDTFTGAQQVFIYALKNKLFSEEVLDNSFFALPKAGLSLFLNAKDLKGLSNDDVYTKPKGEIVPFVFAMFEDETLEVLEYALFLGLHKGRKNAQGKDFESFLQGKIEEYKILTTKGNKYGTIFEEDEWDLAYFLSLQKFMQGLESLEKGEAVVVDDETSKMFARIEEIPQNLLV</sequence>
<gene>
    <name evidence="1" type="ordered locus">HH_0557</name>
</gene>
<proteinExistence type="predicted"/>
<organism evidence="1 2">
    <name type="scientific">Helicobacter hepaticus (strain ATCC 51449 / 3B1)</name>
    <dbReference type="NCBI Taxonomy" id="235279"/>
    <lineage>
        <taxon>Bacteria</taxon>
        <taxon>Pseudomonadati</taxon>
        <taxon>Campylobacterota</taxon>
        <taxon>Epsilonproteobacteria</taxon>
        <taxon>Campylobacterales</taxon>
        <taxon>Helicobacteraceae</taxon>
        <taxon>Helicobacter</taxon>
    </lineage>
</organism>
<dbReference type="OrthoDB" id="9873436at2"/>
<dbReference type="STRING" id="235279.HH_0557"/>
<keyword evidence="2" id="KW-1185">Reference proteome</keyword>
<dbReference type="RefSeq" id="WP_011115399.1">
    <property type="nucleotide sequence ID" value="NC_004917.1"/>
</dbReference>
<protein>
    <submittedName>
        <fullName evidence="1">Uncharacterized protein</fullName>
    </submittedName>
</protein>
<name>Q7VIP7_HELHP</name>
<dbReference type="KEGG" id="hhe:HH_0557"/>
<evidence type="ECO:0000313" key="2">
    <source>
        <dbReference type="Proteomes" id="UP000002495"/>
    </source>
</evidence>
<dbReference type="EMBL" id="AE017125">
    <property type="protein sequence ID" value="AAP77154.1"/>
    <property type="molecule type" value="Genomic_DNA"/>
</dbReference>